<organism evidence="13 14">
    <name type="scientific">Lujinxingia sediminis</name>
    <dbReference type="NCBI Taxonomy" id="2480984"/>
    <lineage>
        <taxon>Bacteria</taxon>
        <taxon>Deltaproteobacteria</taxon>
        <taxon>Bradymonadales</taxon>
        <taxon>Lujinxingiaceae</taxon>
        <taxon>Lujinxingia</taxon>
    </lineage>
</organism>
<protein>
    <recommendedName>
        <fullName evidence="9">Thiamine-phosphate synthase</fullName>
        <shortName evidence="9">TP synthase</shortName>
        <shortName evidence="9">TPS</shortName>
        <ecNumber evidence="9">2.5.1.3</ecNumber>
    </recommendedName>
    <alternativeName>
        <fullName evidence="9">Thiamine-phosphate pyrophosphorylase</fullName>
        <shortName evidence="9">TMP pyrophosphorylase</shortName>
        <shortName evidence="9">TMP-PPase</shortName>
    </alternativeName>
</protein>
<comment type="pathway">
    <text evidence="1 9 11">Cofactor biosynthesis; thiamine diphosphate biosynthesis; thiamine phosphate from 4-amino-2-methyl-5-diphosphomethylpyrimidine and 4-methyl-5-(2-phosphoethyl)-thiazole: step 1/1.</text>
</comment>
<dbReference type="EMBL" id="SADD01000016">
    <property type="protein sequence ID" value="RVU41519.1"/>
    <property type="molecule type" value="Genomic_DNA"/>
</dbReference>
<feature type="domain" description="Thiamine phosphate synthase/TenI" evidence="12">
    <location>
        <begin position="35"/>
        <end position="216"/>
    </location>
</feature>
<dbReference type="InterPro" id="IPR036206">
    <property type="entry name" value="ThiamineP_synth_sf"/>
</dbReference>
<evidence type="ECO:0000256" key="5">
    <source>
        <dbReference type="ARBA" id="ARBA00022977"/>
    </source>
</evidence>
<dbReference type="CDD" id="cd00564">
    <property type="entry name" value="TMP_TenI"/>
    <property type="match status" value="1"/>
</dbReference>
<name>A0ABY0CNH3_9DELT</name>
<dbReference type="NCBIfam" id="TIGR00693">
    <property type="entry name" value="thiE"/>
    <property type="match status" value="1"/>
</dbReference>
<feature type="binding site" evidence="9">
    <location>
        <position position="133"/>
    </location>
    <ligand>
        <name>4-amino-2-methyl-5-(diphosphooxymethyl)pyrimidine</name>
        <dbReference type="ChEBI" id="CHEBI:57841"/>
    </ligand>
</feature>
<evidence type="ECO:0000256" key="10">
    <source>
        <dbReference type="RuleBase" id="RU003826"/>
    </source>
</evidence>
<keyword evidence="5 9" id="KW-0784">Thiamine biosynthesis</keyword>
<dbReference type="GO" id="GO:0004789">
    <property type="term" value="F:thiamine-phosphate diphosphorylase activity"/>
    <property type="evidence" value="ECO:0007669"/>
    <property type="project" value="UniProtKB-EC"/>
</dbReference>
<evidence type="ECO:0000259" key="12">
    <source>
        <dbReference type="Pfam" id="PF02581"/>
    </source>
</evidence>
<accession>A0ABY0CNH3</accession>
<sequence length="243" mass="25508">MRLVVCEYLRDIHKGCLEVSDVGRGRNDVDWRVHAILDPDFVQGDALERARALMAAGVGVLQLRDKRGDARKTFELGRALVEAARGCQTLIIINDRLDVAMAASAHGVHLGPNDLPVAAARRLVGDRLIIGASAGNSERAGALVAEGADYLGVGAIFEARAVKSDASSPQGPELLRAVRREVGASLPVVGIGGIDVQNAGQVAEAGASGVAVIRALCQADDPQAATSRLRDAFDRGLELARSH</sequence>
<dbReference type="Proteomes" id="UP000282926">
    <property type="component" value="Unassembled WGS sequence"/>
</dbReference>
<comment type="catalytic activity">
    <reaction evidence="6 9 10">
        <text>4-methyl-5-(2-phosphooxyethyl)-thiazole + 4-amino-2-methyl-5-(diphosphooxymethyl)pyrimidine + H(+) = thiamine phosphate + diphosphate</text>
        <dbReference type="Rhea" id="RHEA:22328"/>
        <dbReference type="ChEBI" id="CHEBI:15378"/>
        <dbReference type="ChEBI" id="CHEBI:33019"/>
        <dbReference type="ChEBI" id="CHEBI:37575"/>
        <dbReference type="ChEBI" id="CHEBI:57841"/>
        <dbReference type="ChEBI" id="CHEBI:58296"/>
        <dbReference type="EC" id="2.5.1.3"/>
    </reaction>
</comment>
<dbReference type="EC" id="2.5.1.3" evidence="9"/>
<comment type="catalytic activity">
    <reaction evidence="7 9 10">
        <text>2-(2-carboxy-4-methylthiazol-5-yl)ethyl phosphate + 4-amino-2-methyl-5-(diphosphooxymethyl)pyrimidine + 2 H(+) = thiamine phosphate + CO2 + diphosphate</text>
        <dbReference type="Rhea" id="RHEA:47848"/>
        <dbReference type="ChEBI" id="CHEBI:15378"/>
        <dbReference type="ChEBI" id="CHEBI:16526"/>
        <dbReference type="ChEBI" id="CHEBI:33019"/>
        <dbReference type="ChEBI" id="CHEBI:37575"/>
        <dbReference type="ChEBI" id="CHEBI:57841"/>
        <dbReference type="ChEBI" id="CHEBI:62890"/>
        <dbReference type="EC" id="2.5.1.3"/>
    </reaction>
</comment>
<keyword evidence="14" id="KW-1185">Reference proteome</keyword>
<dbReference type="SUPFAM" id="SSF51391">
    <property type="entry name" value="Thiamin phosphate synthase"/>
    <property type="match status" value="1"/>
</dbReference>
<gene>
    <name evidence="9 13" type="primary">thiE</name>
    <name evidence="13" type="ORF">EA187_18405</name>
</gene>
<evidence type="ECO:0000313" key="14">
    <source>
        <dbReference type="Proteomes" id="UP000282926"/>
    </source>
</evidence>
<comment type="caution">
    <text evidence="13">The sequence shown here is derived from an EMBL/GenBank/DDBJ whole genome shotgun (WGS) entry which is preliminary data.</text>
</comment>
<evidence type="ECO:0000256" key="3">
    <source>
        <dbReference type="ARBA" id="ARBA00022723"/>
    </source>
</evidence>
<evidence type="ECO:0000313" key="13">
    <source>
        <dbReference type="EMBL" id="RVU41519.1"/>
    </source>
</evidence>
<feature type="binding site" evidence="9">
    <location>
        <position position="94"/>
    </location>
    <ligand>
        <name>4-amino-2-methyl-5-(diphosphooxymethyl)pyrimidine</name>
        <dbReference type="ChEBI" id="CHEBI:57841"/>
    </ligand>
</feature>
<keyword evidence="4 9" id="KW-0460">Magnesium</keyword>
<dbReference type="Pfam" id="PF02581">
    <property type="entry name" value="TMP-TENI"/>
    <property type="match status" value="1"/>
</dbReference>
<evidence type="ECO:0000256" key="4">
    <source>
        <dbReference type="ARBA" id="ARBA00022842"/>
    </source>
</evidence>
<comment type="function">
    <text evidence="9">Condenses 4-methyl-5-(beta-hydroxyethyl)thiazole monophosphate (THZ-P) and 2-methyl-4-amino-5-hydroxymethyl pyrimidine pyrophosphate (HMP-PP) to form thiamine monophosphate (TMP).</text>
</comment>
<dbReference type="Gene3D" id="3.20.20.70">
    <property type="entry name" value="Aldolase class I"/>
    <property type="match status" value="1"/>
</dbReference>
<dbReference type="InterPro" id="IPR022998">
    <property type="entry name" value="ThiamineP_synth_TenI"/>
</dbReference>
<evidence type="ECO:0000256" key="6">
    <source>
        <dbReference type="ARBA" id="ARBA00047334"/>
    </source>
</evidence>
<evidence type="ECO:0000256" key="2">
    <source>
        <dbReference type="ARBA" id="ARBA00022679"/>
    </source>
</evidence>
<keyword evidence="3 9" id="KW-0479">Metal-binding</keyword>
<feature type="binding site" evidence="9">
    <location>
        <position position="95"/>
    </location>
    <ligand>
        <name>Mg(2+)</name>
        <dbReference type="ChEBI" id="CHEBI:18420"/>
    </ligand>
</feature>
<evidence type="ECO:0000256" key="11">
    <source>
        <dbReference type="RuleBase" id="RU004253"/>
    </source>
</evidence>
<evidence type="ECO:0000256" key="8">
    <source>
        <dbReference type="ARBA" id="ARBA00047883"/>
    </source>
</evidence>
<comment type="cofactor">
    <cofactor evidence="9">
        <name>Mg(2+)</name>
        <dbReference type="ChEBI" id="CHEBI:18420"/>
    </cofactor>
    <text evidence="9">Binds 1 Mg(2+) ion per subunit.</text>
</comment>
<dbReference type="HAMAP" id="MF_00097">
    <property type="entry name" value="TMP_synthase"/>
    <property type="match status" value="1"/>
</dbReference>
<evidence type="ECO:0000256" key="9">
    <source>
        <dbReference type="HAMAP-Rule" id="MF_00097"/>
    </source>
</evidence>
<comment type="caution">
    <text evidence="9">Lacks conserved residue(s) required for the propagation of feature annotation.</text>
</comment>
<comment type="catalytic activity">
    <reaction evidence="8 9 10">
        <text>2-[(2R,5Z)-2-carboxy-4-methylthiazol-5(2H)-ylidene]ethyl phosphate + 4-amino-2-methyl-5-(diphosphooxymethyl)pyrimidine + 2 H(+) = thiamine phosphate + CO2 + diphosphate</text>
        <dbReference type="Rhea" id="RHEA:47844"/>
        <dbReference type="ChEBI" id="CHEBI:15378"/>
        <dbReference type="ChEBI" id="CHEBI:16526"/>
        <dbReference type="ChEBI" id="CHEBI:33019"/>
        <dbReference type="ChEBI" id="CHEBI:37575"/>
        <dbReference type="ChEBI" id="CHEBI:57841"/>
        <dbReference type="ChEBI" id="CHEBI:62899"/>
        <dbReference type="EC" id="2.5.1.3"/>
    </reaction>
</comment>
<proteinExistence type="inferred from homology"/>
<keyword evidence="2 9" id="KW-0808">Transferase</keyword>
<feature type="binding site" evidence="9">
    <location>
        <position position="114"/>
    </location>
    <ligand>
        <name>Mg(2+)</name>
        <dbReference type="ChEBI" id="CHEBI:18420"/>
    </ligand>
</feature>
<evidence type="ECO:0000256" key="7">
    <source>
        <dbReference type="ARBA" id="ARBA00047851"/>
    </source>
</evidence>
<dbReference type="PANTHER" id="PTHR20857:SF15">
    <property type="entry name" value="THIAMINE-PHOSPHATE SYNTHASE"/>
    <property type="match status" value="1"/>
</dbReference>
<dbReference type="InterPro" id="IPR034291">
    <property type="entry name" value="TMP_synthase"/>
</dbReference>
<dbReference type="InterPro" id="IPR013785">
    <property type="entry name" value="Aldolase_TIM"/>
</dbReference>
<reference evidence="13 14" key="1">
    <citation type="submission" date="2019-01" db="EMBL/GenBank/DDBJ databases">
        <title>Lujinxingia litoralis gen. nov., sp. nov. and Lujinxingia sediminis gen. nov., sp. nov., new members in the order Bradymonadales, isolated from coastal sediment.</title>
        <authorList>
            <person name="Li C.-M."/>
        </authorList>
    </citation>
    <scope>NUCLEOTIDE SEQUENCE [LARGE SCALE GENOMIC DNA]</scope>
    <source>
        <strain evidence="13 14">SEH01</strain>
    </source>
</reference>
<evidence type="ECO:0000256" key="1">
    <source>
        <dbReference type="ARBA" id="ARBA00005165"/>
    </source>
</evidence>
<comment type="similarity">
    <text evidence="9 10">Belongs to the thiamine-phosphate synthase family.</text>
</comment>
<feature type="binding site" evidence="9">
    <location>
        <position position="193"/>
    </location>
    <ligand>
        <name>2-[(2R,5Z)-2-carboxy-4-methylthiazol-5(2H)-ylidene]ethyl phosphate</name>
        <dbReference type="ChEBI" id="CHEBI:62899"/>
    </ligand>
</feature>
<feature type="binding site" evidence="9">
    <location>
        <begin position="62"/>
        <end position="66"/>
    </location>
    <ligand>
        <name>4-amino-2-methyl-5-(diphosphooxymethyl)pyrimidine</name>
        <dbReference type="ChEBI" id="CHEBI:57841"/>
    </ligand>
</feature>
<dbReference type="PANTHER" id="PTHR20857">
    <property type="entry name" value="THIAMINE-PHOSPHATE PYROPHOSPHORYLASE"/>
    <property type="match status" value="1"/>
</dbReference>